<feature type="signal peptide" evidence="1">
    <location>
        <begin position="1"/>
        <end position="26"/>
    </location>
</feature>
<protein>
    <recommendedName>
        <fullName evidence="2">Cyanovirin-N domain-containing protein</fullName>
    </recommendedName>
</protein>
<proteinExistence type="predicted"/>
<dbReference type="Proteomes" id="UP001215280">
    <property type="component" value="Unassembled WGS sequence"/>
</dbReference>
<comment type="caution">
    <text evidence="3">The sequence shown here is derived from an EMBL/GenBank/DDBJ whole genome shotgun (WGS) entry which is preliminary data.</text>
</comment>
<evidence type="ECO:0000259" key="2">
    <source>
        <dbReference type="Pfam" id="PF08881"/>
    </source>
</evidence>
<evidence type="ECO:0000313" key="3">
    <source>
        <dbReference type="EMBL" id="KAJ7730104.1"/>
    </source>
</evidence>
<accession>A0AAD7MRZ7</accession>
<dbReference type="SUPFAM" id="SSF51322">
    <property type="entry name" value="Cyanovirin-N"/>
    <property type="match status" value="1"/>
</dbReference>
<name>A0AAD7MRZ7_9AGAR</name>
<evidence type="ECO:0000313" key="4">
    <source>
        <dbReference type="Proteomes" id="UP001215280"/>
    </source>
</evidence>
<keyword evidence="4" id="KW-1185">Reference proteome</keyword>
<sequence length="144" mass="15021">MHYSPVLYTSYFTAFILLAINPGVIATPAGGTPTSSSANATCTSFFLVPYTADLVAVCDFNDPDGTPQNHDARIHLDNCIGQDNGVLIPGSGFLDIPSNPCQNITFDDVQFALQGACKSIAGTFVVTSLPLSNIVSNSGGNLTC</sequence>
<dbReference type="AlphaFoldDB" id="A0AAD7MRZ7"/>
<dbReference type="Pfam" id="PF08881">
    <property type="entry name" value="CVNH"/>
    <property type="match status" value="1"/>
</dbReference>
<gene>
    <name evidence="3" type="ORF">DFH07DRAFT_969300</name>
</gene>
<dbReference type="InterPro" id="IPR011058">
    <property type="entry name" value="Cyanovirin-N"/>
</dbReference>
<organism evidence="3 4">
    <name type="scientific">Mycena maculata</name>
    <dbReference type="NCBI Taxonomy" id="230809"/>
    <lineage>
        <taxon>Eukaryota</taxon>
        <taxon>Fungi</taxon>
        <taxon>Dikarya</taxon>
        <taxon>Basidiomycota</taxon>
        <taxon>Agaricomycotina</taxon>
        <taxon>Agaricomycetes</taxon>
        <taxon>Agaricomycetidae</taxon>
        <taxon>Agaricales</taxon>
        <taxon>Marasmiineae</taxon>
        <taxon>Mycenaceae</taxon>
        <taxon>Mycena</taxon>
    </lineage>
</organism>
<feature type="chain" id="PRO_5042035824" description="Cyanovirin-N domain-containing protein" evidence="1">
    <location>
        <begin position="27"/>
        <end position="144"/>
    </location>
</feature>
<evidence type="ECO:0000256" key="1">
    <source>
        <dbReference type="SAM" id="SignalP"/>
    </source>
</evidence>
<dbReference type="EMBL" id="JARJLG010000193">
    <property type="protein sequence ID" value="KAJ7730104.1"/>
    <property type="molecule type" value="Genomic_DNA"/>
</dbReference>
<feature type="domain" description="Cyanovirin-N" evidence="2">
    <location>
        <begin position="41"/>
        <end position="143"/>
    </location>
</feature>
<keyword evidence="1" id="KW-0732">Signal</keyword>
<dbReference type="Gene3D" id="2.30.60.10">
    <property type="entry name" value="Cyanovirin-N"/>
    <property type="match status" value="1"/>
</dbReference>
<dbReference type="InterPro" id="IPR036673">
    <property type="entry name" value="Cyanovirin-N_sf"/>
</dbReference>
<reference evidence="3" key="1">
    <citation type="submission" date="2023-03" db="EMBL/GenBank/DDBJ databases">
        <title>Massive genome expansion in bonnet fungi (Mycena s.s.) driven by repeated elements and novel gene families across ecological guilds.</title>
        <authorList>
            <consortium name="Lawrence Berkeley National Laboratory"/>
            <person name="Harder C.B."/>
            <person name="Miyauchi S."/>
            <person name="Viragh M."/>
            <person name="Kuo A."/>
            <person name="Thoen E."/>
            <person name="Andreopoulos B."/>
            <person name="Lu D."/>
            <person name="Skrede I."/>
            <person name="Drula E."/>
            <person name="Henrissat B."/>
            <person name="Morin E."/>
            <person name="Kohler A."/>
            <person name="Barry K."/>
            <person name="LaButti K."/>
            <person name="Morin E."/>
            <person name="Salamov A."/>
            <person name="Lipzen A."/>
            <person name="Mereny Z."/>
            <person name="Hegedus B."/>
            <person name="Baldrian P."/>
            <person name="Stursova M."/>
            <person name="Weitz H."/>
            <person name="Taylor A."/>
            <person name="Grigoriev I.V."/>
            <person name="Nagy L.G."/>
            <person name="Martin F."/>
            <person name="Kauserud H."/>
        </authorList>
    </citation>
    <scope>NUCLEOTIDE SEQUENCE</scope>
    <source>
        <strain evidence="3">CBHHK188m</strain>
    </source>
</reference>